<dbReference type="InterPro" id="IPR021295">
    <property type="entry name" value="DUF2867"/>
</dbReference>
<gene>
    <name evidence="1" type="ORF">B6D06_00945</name>
</gene>
<name>A0A242NX39_9GAMM</name>
<dbReference type="Pfam" id="PF11066">
    <property type="entry name" value="DUF2867"/>
    <property type="match status" value="1"/>
</dbReference>
<proteinExistence type="predicted"/>
<evidence type="ECO:0008006" key="3">
    <source>
        <dbReference type="Google" id="ProtNLM"/>
    </source>
</evidence>
<reference evidence="1 2" key="1">
    <citation type="submission" date="2017-03" db="EMBL/GenBank/DDBJ databases">
        <title>Comparative genomics of honeybee gut symbionts reveal geographically distinct and subgroup specific antibiotic resistance.</title>
        <authorList>
            <person name="Ludvigsen J."/>
            <person name="Porcellato D."/>
            <person name="Labee-Lund T.M."/>
            <person name="Amdam G.V."/>
            <person name="Rudi K."/>
        </authorList>
    </citation>
    <scope>NUCLEOTIDE SEQUENCE [LARGE SCALE GENOMIC DNA]</scope>
    <source>
        <strain evidence="1 2">A-4-12</strain>
    </source>
</reference>
<dbReference type="Proteomes" id="UP000194968">
    <property type="component" value="Unassembled WGS sequence"/>
</dbReference>
<comment type="caution">
    <text evidence="1">The sequence shown here is derived from an EMBL/GenBank/DDBJ whole genome shotgun (WGS) entry which is preliminary data.</text>
</comment>
<evidence type="ECO:0000313" key="2">
    <source>
        <dbReference type="Proteomes" id="UP000194968"/>
    </source>
</evidence>
<dbReference type="RefSeq" id="WP_086319908.1">
    <property type="nucleotide sequence ID" value="NZ_NASK01000059.1"/>
</dbReference>
<dbReference type="AlphaFoldDB" id="A0A242NX39"/>
<accession>A0A242NX39</accession>
<organism evidence="1 2">
    <name type="scientific">Gilliamella apis</name>
    <dbReference type="NCBI Taxonomy" id="1970738"/>
    <lineage>
        <taxon>Bacteria</taxon>
        <taxon>Pseudomonadati</taxon>
        <taxon>Pseudomonadota</taxon>
        <taxon>Gammaproteobacteria</taxon>
        <taxon>Orbales</taxon>
        <taxon>Orbaceae</taxon>
        <taxon>Gilliamella</taxon>
    </lineage>
</organism>
<feature type="non-terminal residue" evidence="1">
    <location>
        <position position="180"/>
    </location>
</feature>
<protein>
    <recommendedName>
        <fullName evidence="3">DUF2867 domain-containing protein</fullName>
    </recommendedName>
</protein>
<sequence length="180" mass="20926">MYNLTAKLANNFIYLPIELVMDAKKTNIINKLNSLLNHQVTLIAEDIDYLSYQTTSIPCDISAYDSYRIMTQSQPKWLKILFQMRDFLARMVGIRTIKGFEQLSENIPNIGDIVHFFNVMELEKNKLTLIIRDHHLDVCLHLCLIEDNDKQNKLYVITSVKNHNFIGKLYMAPVSVLHPL</sequence>
<dbReference type="OrthoDB" id="7058586at2"/>
<evidence type="ECO:0000313" key="1">
    <source>
        <dbReference type="EMBL" id="OTQ53442.1"/>
    </source>
</evidence>
<dbReference type="EMBL" id="NASK01000059">
    <property type="protein sequence ID" value="OTQ53442.1"/>
    <property type="molecule type" value="Genomic_DNA"/>
</dbReference>